<dbReference type="GeneID" id="112462504"/>
<dbReference type="Proteomes" id="UP000504618">
    <property type="component" value="Unplaced"/>
</dbReference>
<gene>
    <name evidence="4" type="primary">LOC112462504</name>
    <name evidence="2" type="synonym">LOC112459877</name>
    <name evidence="3" type="synonym">LOC112462439</name>
    <name evidence="5" type="synonym">LOC112468921</name>
</gene>
<dbReference type="AlphaFoldDB" id="A0A6J1QTX6"/>
<organism evidence="1 4">
    <name type="scientific">Temnothorax curvispinosus</name>
    <dbReference type="NCBI Taxonomy" id="300111"/>
    <lineage>
        <taxon>Eukaryota</taxon>
        <taxon>Metazoa</taxon>
        <taxon>Ecdysozoa</taxon>
        <taxon>Arthropoda</taxon>
        <taxon>Hexapoda</taxon>
        <taxon>Insecta</taxon>
        <taxon>Pterygota</taxon>
        <taxon>Neoptera</taxon>
        <taxon>Endopterygota</taxon>
        <taxon>Hymenoptera</taxon>
        <taxon>Apocrita</taxon>
        <taxon>Aculeata</taxon>
        <taxon>Formicoidea</taxon>
        <taxon>Formicidae</taxon>
        <taxon>Myrmicinae</taxon>
        <taxon>Temnothorax</taxon>
    </lineage>
</organism>
<keyword evidence="1" id="KW-1185">Reference proteome</keyword>
<dbReference type="RefSeq" id="XP_024894105.1">
    <property type="nucleotide sequence ID" value="XM_025038337.1"/>
</dbReference>
<sequence length="131" mass="15170">MGTDGRYCSSMVRLLRGREIGFRNVLAGADTWCPKHFRSHISKNERRWRPKNFKLHIGRTEHIWRTLDSYVKTCWCIVRGSVRNVYDEVLTHEFCSQCGGNCKIDVSGANVASTIRLSRNANVFRRPIDIL</sequence>
<evidence type="ECO:0000313" key="3">
    <source>
        <dbReference type="RefSeq" id="XP_024883988.1"/>
    </source>
</evidence>
<proteinExistence type="predicted"/>
<protein>
    <submittedName>
        <fullName evidence="2">Uncharacterized protein LOC112459877</fullName>
    </submittedName>
    <submittedName>
        <fullName evidence="3">Uncharacterized protein LOC112462439</fullName>
    </submittedName>
    <submittedName>
        <fullName evidence="4">Uncharacterized protein LOC112462504</fullName>
    </submittedName>
    <submittedName>
        <fullName evidence="5">Uncharacterized protein LOC112468921</fullName>
    </submittedName>
</protein>
<evidence type="ECO:0000313" key="4">
    <source>
        <dbReference type="RefSeq" id="XP_024884075.1"/>
    </source>
</evidence>
<evidence type="ECO:0000313" key="1">
    <source>
        <dbReference type="Proteomes" id="UP000504618"/>
    </source>
</evidence>
<name>A0A6J1QTX6_9HYME</name>
<accession>A0A6J1QTX6</accession>
<evidence type="ECO:0000313" key="2">
    <source>
        <dbReference type="RefSeq" id="XP_024880014.1"/>
    </source>
</evidence>
<evidence type="ECO:0000313" key="5">
    <source>
        <dbReference type="RefSeq" id="XP_024894105.1"/>
    </source>
</evidence>
<reference evidence="2 3" key="1">
    <citation type="submission" date="2025-04" db="UniProtKB">
        <authorList>
            <consortium name="RefSeq"/>
        </authorList>
    </citation>
    <scope>IDENTIFICATION</scope>
    <source>
        <tissue evidence="2 3">Whole body</tissue>
    </source>
</reference>
<dbReference type="RefSeq" id="XP_024883988.1">
    <property type="nucleotide sequence ID" value="XM_025028220.1"/>
</dbReference>
<dbReference type="RefSeq" id="XP_024884075.1">
    <property type="nucleotide sequence ID" value="XM_025028307.1"/>
</dbReference>
<dbReference type="RefSeq" id="XP_024880014.1">
    <property type="nucleotide sequence ID" value="XM_025024246.1"/>
</dbReference>